<dbReference type="PROSITE" id="PS50983">
    <property type="entry name" value="FE_B12_PBP"/>
    <property type="match status" value="1"/>
</dbReference>
<name>A0ABX0FA03_9BACL</name>
<keyword evidence="9" id="KW-1185">Reference proteome</keyword>
<dbReference type="SUPFAM" id="SSF53807">
    <property type="entry name" value="Helical backbone' metal receptor"/>
    <property type="match status" value="1"/>
</dbReference>
<comment type="similarity">
    <text evidence="2">Belongs to the bacterial solute-binding protein 8 family.</text>
</comment>
<evidence type="ECO:0000313" key="8">
    <source>
        <dbReference type="EMBL" id="NGZ77747.1"/>
    </source>
</evidence>
<protein>
    <submittedName>
        <fullName evidence="8">Iron-hydroxamate ABC transporter substrate-binding protein</fullName>
    </submittedName>
</protein>
<organism evidence="8 9">
    <name type="scientific">Saccharibacillus alkalitolerans</name>
    <dbReference type="NCBI Taxonomy" id="2705290"/>
    <lineage>
        <taxon>Bacteria</taxon>
        <taxon>Bacillati</taxon>
        <taxon>Bacillota</taxon>
        <taxon>Bacilli</taxon>
        <taxon>Bacillales</taxon>
        <taxon>Paenibacillaceae</taxon>
        <taxon>Saccharibacillus</taxon>
    </lineage>
</organism>
<feature type="region of interest" description="Disordered" evidence="5">
    <location>
        <begin position="28"/>
        <end position="63"/>
    </location>
</feature>
<evidence type="ECO:0000313" key="9">
    <source>
        <dbReference type="Proteomes" id="UP000800303"/>
    </source>
</evidence>
<dbReference type="CDD" id="cd01138">
    <property type="entry name" value="FeuA"/>
    <property type="match status" value="1"/>
</dbReference>
<evidence type="ECO:0000256" key="4">
    <source>
        <dbReference type="ARBA" id="ARBA00022729"/>
    </source>
</evidence>
<evidence type="ECO:0000256" key="2">
    <source>
        <dbReference type="ARBA" id="ARBA00008814"/>
    </source>
</evidence>
<dbReference type="EMBL" id="JAAFGS010000010">
    <property type="protein sequence ID" value="NGZ77747.1"/>
    <property type="molecule type" value="Genomic_DNA"/>
</dbReference>
<evidence type="ECO:0000256" key="3">
    <source>
        <dbReference type="ARBA" id="ARBA00022448"/>
    </source>
</evidence>
<dbReference type="Proteomes" id="UP000800303">
    <property type="component" value="Unassembled WGS sequence"/>
</dbReference>
<keyword evidence="4 6" id="KW-0732">Signal</keyword>
<accession>A0ABX0FA03</accession>
<feature type="chain" id="PRO_5046993315" evidence="6">
    <location>
        <begin position="22"/>
        <end position="322"/>
    </location>
</feature>
<keyword evidence="3" id="KW-0813">Transport</keyword>
<proteinExistence type="inferred from homology"/>
<evidence type="ECO:0000256" key="1">
    <source>
        <dbReference type="ARBA" id="ARBA00004196"/>
    </source>
</evidence>
<dbReference type="PANTHER" id="PTHR30532">
    <property type="entry name" value="IRON III DICITRATE-BINDING PERIPLASMIC PROTEIN"/>
    <property type="match status" value="1"/>
</dbReference>
<dbReference type="Pfam" id="PF01497">
    <property type="entry name" value="Peripla_BP_2"/>
    <property type="match status" value="1"/>
</dbReference>
<comment type="caution">
    <text evidence="8">The sequence shown here is derived from an EMBL/GenBank/DDBJ whole genome shotgun (WGS) entry which is preliminary data.</text>
</comment>
<evidence type="ECO:0000256" key="6">
    <source>
        <dbReference type="SAM" id="SignalP"/>
    </source>
</evidence>
<feature type="signal peptide" evidence="6">
    <location>
        <begin position="1"/>
        <end position="21"/>
    </location>
</feature>
<feature type="compositionally biased region" description="Low complexity" evidence="5">
    <location>
        <begin position="32"/>
        <end position="53"/>
    </location>
</feature>
<dbReference type="RefSeq" id="WP_166278883.1">
    <property type="nucleotide sequence ID" value="NZ_JAAFGS010000010.1"/>
</dbReference>
<feature type="domain" description="Fe/B12 periplasmic-binding" evidence="7">
    <location>
        <begin position="71"/>
        <end position="321"/>
    </location>
</feature>
<dbReference type="Gene3D" id="3.40.50.1980">
    <property type="entry name" value="Nitrogenase molybdenum iron protein domain"/>
    <property type="match status" value="2"/>
</dbReference>
<evidence type="ECO:0000256" key="5">
    <source>
        <dbReference type="SAM" id="MobiDB-lite"/>
    </source>
</evidence>
<dbReference type="InterPro" id="IPR002491">
    <property type="entry name" value="ABC_transptr_periplasmic_BD"/>
</dbReference>
<comment type="subcellular location">
    <subcellularLocation>
        <location evidence="1">Cell envelope</location>
    </subcellularLocation>
</comment>
<dbReference type="PANTHER" id="PTHR30532:SF26">
    <property type="entry name" value="IRON(3+)-HYDROXAMATE-BINDING PROTEIN FHUD"/>
    <property type="match status" value="1"/>
</dbReference>
<reference evidence="8 9" key="1">
    <citation type="submission" date="2020-01" db="EMBL/GenBank/DDBJ databases">
        <title>Polyphasic characterisation and genomic insights into a novel alkali tolerant bacterium VR-M41.</title>
        <authorList>
            <person name="Vemuluri V.R."/>
        </authorList>
    </citation>
    <scope>NUCLEOTIDE SEQUENCE [LARGE SCALE GENOMIC DNA]</scope>
    <source>
        <strain evidence="8 9">VR-M41</strain>
    </source>
</reference>
<evidence type="ECO:0000259" key="7">
    <source>
        <dbReference type="PROSITE" id="PS50983"/>
    </source>
</evidence>
<dbReference type="PROSITE" id="PS51257">
    <property type="entry name" value="PROKAR_LIPOPROTEIN"/>
    <property type="match status" value="1"/>
</dbReference>
<dbReference type="InterPro" id="IPR051313">
    <property type="entry name" value="Bact_iron-sidero_bind"/>
</dbReference>
<sequence length="322" mass="34178">MKKKSYLAAACLLLFMLVLSACGGAAGSDAKTASPETGTEAAAGGAEEAASGTVTYESESGPVQVPANPTRIVALTNAPNVLSLGVTPVGVDQWTGNNPLFTEKLKGVTVVTEEDPESVAALAPDLIIAGSTTKNLDQLNKIAPTVVYTWGKLNYLDQQVAVGKLLGKEAEAQAWVDDFTKRASEIGGRIKAEYGDDVTVSVMEVDGKSAYVMGDSWARGTEILYQAMGLKMPDKVKEAVTSEGYYSLSLEVLPEYMGDFIAVSRKLDASNEIMGSEVWKQIPAVKEGHVIEFESRASSYSDPTTLENLLGIFEKGFLGDSK</sequence>
<gene>
    <name evidence="8" type="ORF">GYN08_20855</name>
</gene>